<evidence type="ECO:0000313" key="2">
    <source>
        <dbReference type="EMBL" id="VFJ86520.1"/>
    </source>
</evidence>
<accession>A0A450U5R9</accession>
<dbReference type="EMBL" id="CAADFF010000003">
    <property type="protein sequence ID" value="VFJ86520.1"/>
    <property type="molecule type" value="Genomic_DNA"/>
</dbReference>
<reference evidence="2" key="1">
    <citation type="submission" date="2019-02" db="EMBL/GenBank/DDBJ databases">
        <authorList>
            <person name="Gruber-Vodicka R. H."/>
            <person name="Seah K. B. B."/>
        </authorList>
    </citation>
    <scope>NUCLEOTIDE SEQUENCE</scope>
    <source>
        <strain evidence="2">BECK_M7</strain>
    </source>
</reference>
<keyword evidence="1" id="KW-0175">Coiled coil</keyword>
<organism evidence="2">
    <name type="scientific">Candidatus Kentrum sp. LFY</name>
    <dbReference type="NCBI Taxonomy" id="2126342"/>
    <lineage>
        <taxon>Bacteria</taxon>
        <taxon>Pseudomonadati</taxon>
        <taxon>Pseudomonadota</taxon>
        <taxon>Gammaproteobacteria</taxon>
        <taxon>Candidatus Kentrum</taxon>
    </lineage>
</organism>
<sequence length="62" mass="7302">MFDAAYKKFDVGHKDEAIDKNGMTMAAIRALHKKVRKQEKILVEQERRIEEQERTIELLSKS</sequence>
<protein>
    <submittedName>
        <fullName evidence="2">Uncharacterized protein</fullName>
    </submittedName>
</protein>
<proteinExistence type="predicted"/>
<dbReference type="AlphaFoldDB" id="A0A450U5R9"/>
<gene>
    <name evidence="2" type="ORF">BECKLFY1418B_GA0070995_100381</name>
</gene>
<feature type="coiled-coil region" evidence="1">
    <location>
        <begin position="28"/>
        <end position="62"/>
    </location>
</feature>
<evidence type="ECO:0000256" key="1">
    <source>
        <dbReference type="SAM" id="Coils"/>
    </source>
</evidence>
<name>A0A450U5R9_9GAMM</name>